<feature type="compositionally biased region" description="Polar residues" evidence="8">
    <location>
        <begin position="1297"/>
        <end position="1306"/>
    </location>
</feature>
<feature type="domain" description="MBD" evidence="10">
    <location>
        <begin position="183"/>
        <end position="266"/>
    </location>
</feature>
<dbReference type="Gene3D" id="3.30.890.10">
    <property type="entry name" value="Methyl-cpg-binding Protein 2, Chain A"/>
    <property type="match status" value="1"/>
</dbReference>
<feature type="compositionally biased region" description="Acidic residues" evidence="8">
    <location>
        <begin position="746"/>
        <end position="761"/>
    </location>
</feature>
<dbReference type="Proteomes" id="UP001497623">
    <property type="component" value="Unassembled WGS sequence"/>
</dbReference>
<feature type="compositionally biased region" description="Basic and acidic residues" evidence="8">
    <location>
        <begin position="1273"/>
        <end position="1296"/>
    </location>
</feature>
<keyword evidence="4 7" id="KW-0863">Zinc-finger</keyword>
<feature type="compositionally biased region" description="Polar residues" evidence="8">
    <location>
        <begin position="1321"/>
        <end position="1330"/>
    </location>
</feature>
<feature type="region of interest" description="Disordered" evidence="8">
    <location>
        <begin position="1"/>
        <end position="75"/>
    </location>
</feature>
<dbReference type="InterPro" id="IPR011011">
    <property type="entry name" value="Znf_FYVE_PHD"/>
</dbReference>
<comment type="subcellular location">
    <subcellularLocation>
        <location evidence="1">Nucleus</location>
    </subcellularLocation>
</comment>
<feature type="compositionally biased region" description="Basic and acidic residues" evidence="8">
    <location>
        <begin position="24"/>
        <end position="34"/>
    </location>
</feature>
<dbReference type="GO" id="GO:0044545">
    <property type="term" value="C:NSL complex"/>
    <property type="evidence" value="ECO:0007669"/>
    <property type="project" value="TreeGrafter"/>
</dbReference>
<keyword evidence="2" id="KW-0479">Metal-binding</keyword>
<dbReference type="GO" id="GO:0005634">
    <property type="term" value="C:nucleus"/>
    <property type="evidence" value="ECO:0007669"/>
    <property type="project" value="UniProtKB-SubCell"/>
</dbReference>
<dbReference type="PROSITE" id="PS00028">
    <property type="entry name" value="ZINC_FINGER_C2H2_1"/>
    <property type="match status" value="1"/>
</dbReference>
<feature type="region of interest" description="Disordered" evidence="8">
    <location>
        <begin position="1222"/>
        <end position="1384"/>
    </location>
</feature>
<dbReference type="InterPro" id="IPR001739">
    <property type="entry name" value="Methyl_CpG_DNA-bd"/>
</dbReference>
<dbReference type="GO" id="GO:0008270">
    <property type="term" value="F:zinc ion binding"/>
    <property type="evidence" value="ECO:0007669"/>
    <property type="project" value="UniProtKB-KW"/>
</dbReference>
<dbReference type="Pfam" id="PF01429">
    <property type="entry name" value="MBD"/>
    <property type="match status" value="1"/>
</dbReference>
<feature type="region of interest" description="Disordered" evidence="8">
    <location>
        <begin position="428"/>
        <end position="449"/>
    </location>
</feature>
<gene>
    <name evidence="11" type="ORF">MNOR_LOCUS18055</name>
</gene>
<keyword evidence="5" id="KW-0862">Zinc</keyword>
<feature type="compositionally biased region" description="Basic and acidic residues" evidence="8">
    <location>
        <begin position="56"/>
        <end position="65"/>
    </location>
</feature>
<sequence length="1566" mass="173943">MKEESDDNEESISSVTSVQNKVGRSVDEVGDERTPSLSLAEEPLTSLRSPSPEPDIGQKKSEITKAETTSPAPVRKSIFEVEIFDQKRKSKRKPVVEELFQSLKKKRRMEHMVKEDELPLPLQCAKTPSHKEEVMHAKCHQLTKSCQDAKKILHIKKTPVKKKPVEMYKSSPSSSKQEEQEIQDSESSCDSPLPVQGHKKIVLDVGNGLYKHCSRRIQGNTAGKWDIFYKTHEGKKIRSRNELMRYCEENNISYDPAKYDFSSKNVKDKIEIHKLQHENKEIKSNTVTIQGKNEQSKKKNEDEVIMEINPEILNYGQSLAIENRKASTNTSVKSISKKIEPTKSDFKTVTIKSGNSTSKNVETPVMPKTEPIGVPMGSVSEKHAISASSLSTDSVSAFPMISPVQLPIVPLLKTTSSPSSPMVIPPTNTTTHSVHLQAATTPTRPKYQVKKEAIQSDRGTGQVAPNEFIVKSEHNAHGCPGLGCNKSFRKENLLQMHIKHYHPELSKKLTGFAPNVADLAYARTVGEHREFTTGSSSPSLSIPALEGTLKDINGLLIAVSYGLNCYCRDRIKVESGIKKSSPGPSGSNSKTKIEKKKKILFKQEIKSEEEVFPPKKDEIDDYVDDLDEESELPAEDDPDPDYVPSTDDLLKMEQGRKKEKKDKKKSKSDSKNKKRKLIATDSMSEDEVLVETPKGTPTKYRYSKRKSISSPKPGTSHGTDSGKKETSYEVSKMLDIHSRKEWGGLEGEEEGGEQWVEESDLAENAAPTETSQAEIINCGCGSTEEEGLMLQCDICLCWQHGECYNIVNENAVPDKYICYLCDNPYLERSSYKYRHHQDWLKEGRIPRFSFSRTPGDARLEGCIRRGHELTANVLQLSQVLHSLRTKIHIAKEADHPKFVMWHKKWEKSQEESVGTSAYVDPSGAHSVSESMNPLHDLVNTMVAHSQGMANQAHATLVPVTMANHGSINQVPMATSNYMHHTHIPPQHVQAPLADTSYMMQTGISQHHMASTSQQHMDSWQIQGVAEDSQSQTLQTQISQAGSQETACIQETQSTGDVTSNLDSGIITSDNSTGPTQTDLQESQFAATTDSDFVEEEINKETESERQENDLTKKDILSELKLSEKIPSVGEIEVSPADPEESKEVQDDVNIETKKQEQTNKIMPKDSDSDKIQSSNIDISKKEDMSIQENSEQQIENIGDDKDSIKDEKNIENALKISDESCDKGSENLEISSDNLIGEKDSESTATILSHSIDSQLDTSNKDGNEEIQFVSNKVDKEMDDKKKDGEQINQNEKEIQVNKQTDTNISEPECSQADFTKSDLNDQTNTGVTEQETKEIDVQESQDFTPTAGPSWKSDAVESPTHPKKTNSSNNQDEGAPTTYNAAPNSNMIMTSSDGESTVINDPDCENLMDDDNPIDDGDDLDLDLGSVPVGGMPEGGDLAALLSSQSELEHLVTQASTALAPHGTHAIQIQAMRPAPIIPQAERIEPVNCKLNLLQHVNVTQDAIESRFDEIEKQLEVLEAEMGLSGDVGDEEIEGEENQERDAATLQARSLVKLIMNNIKLLKKI</sequence>
<protein>
    <recommendedName>
        <fullName evidence="13">PHD finger protein 20</fullName>
    </recommendedName>
</protein>
<evidence type="ECO:0000256" key="1">
    <source>
        <dbReference type="ARBA" id="ARBA00004123"/>
    </source>
</evidence>
<feature type="non-terminal residue" evidence="11">
    <location>
        <position position="1566"/>
    </location>
</feature>
<feature type="region of interest" description="Disordered" evidence="8">
    <location>
        <begin position="1128"/>
        <end position="1205"/>
    </location>
</feature>
<proteinExistence type="predicted"/>
<feature type="compositionally biased region" description="Basic residues" evidence="8">
    <location>
        <begin position="657"/>
        <end position="677"/>
    </location>
</feature>
<feature type="domain" description="C2H2-type" evidence="9">
    <location>
        <begin position="477"/>
        <end position="502"/>
    </location>
</feature>
<name>A0AAV2R1H8_MEGNR</name>
<feature type="compositionally biased region" description="Acidic residues" evidence="8">
    <location>
        <begin position="628"/>
        <end position="640"/>
    </location>
</feature>
<evidence type="ECO:0000256" key="5">
    <source>
        <dbReference type="ARBA" id="ARBA00022833"/>
    </source>
</evidence>
<feature type="region of interest" description="Disordered" evidence="8">
    <location>
        <begin position="161"/>
        <end position="194"/>
    </location>
</feature>
<evidence type="ECO:0000256" key="2">
    <source>
        <dbReference type="ARBA" id="ARBA00022723"/>
    </source>
</evidence>
<reference evidence="11 12" key="1">
    <citation type="submission" date="2024-05" db="EMBL/GenBank/DDBJ databases">
        <authorList>
            <person name="Wallberg A."/>
        </authorList>
    </citation>
    <scope>NUCLEOTIDE SEQUENCE [LARGE SCALE GENOMIC DNA]</scope>
</reference>
<feature type="compositionally biased region" description="Polar residues" evidence="8">
    <location>
        <begin position="1243"/>
        <end position="1258"/>
    </location>
</feature>
<evidence type="ECO:0000256" key="6">
    <source>
        <dbReference type="ARBA" id="ARBA00023242"/>
    </source>
</evidence>
<feature type="region of interest" description="Disordered" evidence="8">
    <location>
        <begin position="628"/>
        <end position="647"/>
    </location>
</feature>
<evidence type="ECO:0008006" key="13">
    <source>
        <dbReference type="Google" id="ProtNLM"/>
    </source>
</evidence>
<evidence type="ECO:0000256" key="4">
    <source>
        <dbReference type="ARBA" id="ARBA00022771"/>
    </source>
</evidence>
<keyword evidence="3" id="KW-0677">Repeat</keyword>
<dbReference type="PROSITE" id="PS50982">
    <property type="entry name" value="MBD"/>
    <property type="match status" value="1"/>
</dbReference>
<dbReference type="Pfam" id="PF20826">
    <property type="entry name" value="PHD_5"/>
    <property type="match status" value="1"/>
</dbReference>
<feature type="compositionally biased region" description="Polar residues" evidence="8">
    <location>
        <begin position="1186"/>
        <end position="1195"/>
    </location>
</feature>
<accession>A0AAV2R1H8</accession>
<evidence type="ECO:0000259" key="10">
    <source>
        <dbReference type="PROSITE" id="PS50982"/>
    </source>
</evidence>
<dbReference type="SUPFAM" id="SSF57903">
    <property type="entry name" value="FYVE/PHD zinc finger"/>
    <property type="match status" value="1"/>
</dbReference>
<dbReference type="GO" id="GO:0006357">
    <property type="term" value="P:regulation of transcription by RNA polymerase II"/>
    <property type="evidence" value="ECO:0007669"/>
    <property type="project" value="TreeGrafter"/>
</dbReference>
<feature type="region of interest" description="Disordered" evidence="8">
    <location>
        <begin position="739"/>
        <end position="768"/>
    </location>
</feature>
<organism evidence="11 12">
    <name type="scientific">Meganyctiphanes norvegica</name>
    <name type="common">Northern krill</name>
    <name type="synonym">Thysanopoda norvegica</name>
    <dbReference type="NCBI Taxonomy" id="48144"/>
    <lineage>
        <taxon>Eukaryota</taxon>
        <taxon>Metazoa</taxon>
        <taxon>Ecdysozoa</taxon>
        <taxon>Arthropoda</taxon>
        <taxon>Crustacea</taxon>
        <taxon>Multicrustacea</taxon>
        <taxon>Malacostraca</taxon>
        <taxon>Eumalacostraca</taxon>
        <taxon>Eucarida</taxon>
        <taxon>Euphausiacea</taxon>
        <taxon>Euphausiidae</taxon>
        <taxon>Meganyctiphanes</taxon>
    </lineage>
</organism>
<dbReference type="SUPFAM" id="SSF54171">
    <property type="entry name" value="DNA-binding domain"/>
    <property type="match status" value="1"/>
</dbReference>
<dbReference type="PROSITE" id="PS50157">
    <property type="entry name" value="ZINC_FINGER_C2H2_2"/>
    <property type="match status" value="1"/>
</dbReference>
<evidence type="ECO:0000313" key="11">
    <source>
        <dbReference type="EMBL" id="CAL4105243.1"/>
    </source>
</evidence>
<dbReference type="PROSITE" id="PS01359">
    <property type="entry name" value="ZF_PHD_1"/>
    <property type="match status" value="1"/>
</dbReference>
<feature type="compositionally biased region" description="Basic and acidic residues" evidence="8">
    <location>
        <begin position="1139"/>
        <end position="1170"/>
    </location>
</feature>
<dbReference type="InterPro" id="IPR019786">
    <property type="entry name" value="Zinc_finger_PHD-type_CS"/>
</dbReference>
<feature type="compositionally biased region" description="Polar residues" evidence="8">
    <location>
        <begin position="428"/>
        <end position="443"/>
    </location>
</feature>
<dbReference type="InterPro" id="IPR016177">
    <property type="entry name" value="DNA-bd_dom_sf"/>
</dbReference>
<dbReference type="InterPro" id="IPR013087">
    <property type="entry name" value="Znf_C2H2_type"/>
</dbReference>
<feature type="region of interest" description="Disordered" evidence="8">
    <location>
        <begin position="652"/>
        <end position="727"/>
    </location>
</feature>
<keyword evidence="6" id="KW-0539">Nucleus</keyword>
<comment type="caution">
    <text evidence="11">The sequence shown here is derived from an EMBL/GenBank/DDBJ whole genome shotgun (WGS) entry which is preliminary data.</text>
</comment>
<dbReference type="PANTHER" id="PTHR15856">
    <property type="entry name" value="PHD FINGER PROTEIN 20-RELATED"/>
    <property type="match status" value="1"/>
</dbReference>
<evidence type="ECO:0000313" key="12">
    <source>
        <dbReference type="Proteomes" id="UP001497623"/>
    </source>
</evidence>
<dbReference type="InterPro" id="IPR043449">
    <property type="entry name" value="PHF20-like"/>
</dbReference>
<dbReference type="EMBL" id="CAXKWB010012726">
    <property type="protein sequence ID" value="CAL4105243.1"/>
    <property type="molecule type" value="Genomic_DNA"/>
</dbReference>
<dbReference type="GO" id="GO:0003677">
    <property type="term" value="F:DNA binding"/>
    <property type="evidence" value="ECO:0007669"/>
    <property type="project" value="InterPro"/>
</dbReference>
<dbReference type="InterPro" id="IPR013083">
    <property type="entry name" value="Znf_RING/FYVE/PHD"/>
</dbReference>
<evidence type="ECO:0000256" key="8">
    <source>
        <dbReference type="SAM" id="MobiDB-lite"/>
    </source>
</evidence>
<dbReference type="Gene3D" id="3.30.40.10">
    <property type="entry name" value="Zinc/RING finger domain, C3HC4 (zinc finger)"/>
    <property type="match status" value="1"/>
</dbReference>
<keyword evidence="12" id="KW-1185">Reference proteome</keyword>
<evidence type="ECO:0000256" key="7">
    <source>
        <dbReference type="PROSITE-ProRule" id="PRU00042"/>
    </source>
</evidence>
<evidence type="ECO:0000256" key="3">
    <source>
        <dbReference type="ARBA" id="ARBA00022737"/>
    </source>
</evidence>
<feature type="compositionally biased region" description="Polar residues" evidence="8">
    <location>
        <begin position="1366"/>
        <end position="1384"/>
    </location>
</feature>
<feature type="region of interest" description="Disordered" evidence="8">
    <location>
        <begin position="1044"/>
        <end position="1080"/>
    </location>
</feature>
<evidence type="ECO:0000259" key="9">
    <source>
        <dbReference type="PROSITE" id="PS50157"/>
    </source>
</evidence>
<dbReference type="PANTHER" id="PTHR15856:SF51">
    <property type="entry name" value="MBD-R2"/>
    <property type="match status" value="1"/>
</dbReference>
<feature type="compositionally biased region" description="Acidic residues" evidence="8">
    <location>
        <begin position="1"/>
        <end position="10"/>
    </location>
</feature>